<dbReference type="PANTHER" id="PTHR42991">
    <property type="entry name" value="ALDEHYDE DEHYDROGENASE"/>
    <property type="match status" value="1"/>
</dbReference>
<name>A0ABU0W5F7_9GAMM</name>
<evidence type="ECO:0000313" key="5">
    <source>
        <dbReference type="EMBL" id="MDQ2069231.1"/>
    </source>
</evidence>
<evidence type="ECO:0000259" key="4">
    <source>
        <dbReference type="Pfam" id="PF00171"/>
    </source>
</evidence>
<gene>
    <name evidence="5" type="ORF">RBH19_05055</name>
</gene>
<dbReference type="InterPro" id="IPR016163">
    <property type="entry name" value="Ald_DH_C"/>
</dbReference>
<evidence type="ECO:0000256" key="3">
    <source>
        <dbReference type="SAM" id="MobiDB-lite"/>
    </source>
</evidence>
<sequence>MTAKTSTRQGDTHISVLDPQDDSLVAEVPRHDAAGMRKAIDRADAARDRARRMPVHERMRVLYDASDYVDRHRAEFADTLAREGVKTINEARAEVARAVMTLRLSAEETRRIVGNTIAFDQRPGSENRFGYSRRIPVGLIGAITPFNDPLNLVAHKVGPAIAGGNTVIVKPHEATPLSALKLLEAFEAAGIENGIFQVVTGYGHDAGDALAVDERVRMISFTGGRSTGEKIMQRAGLKKFGMELGSNSPTIIMDDADLEQAIPAVVGGAIAAAGQNCLHVQRLLLHESIYETARDQFVAAMTRVRYGDKYSEDMDMGPLIDKAAAERVEQSVENAMRDGARLLTGGQRDGNYYAPTVLEAVPANHPMVKDEIFGPVTSLHAFASEDEAIEIANSVDYGLHAGVFTRDVDTAFRVADALECGGVMINDSSDYRLDAAPFGGVKGSGIGREGVGYVLNEMTEPKVYCFNIRFPKGWT</sequence>
<evidence type="ECO:0000313" key="6">
    <source>
        <dbReference type="Proteomes" id="UP001239019"/>
    </source>
</evidence>
<dbReference type="PANTHER" id="PTHR42991:SF1">
    <property type="entry name" value="ALDEHYDE DEHYDROGENASE"/>
    <property type="match status" value="1"/>
</dbReference>
<dbReference type="Pfam" id="PF00171">
    <property type="entry name" value="Aldedh"/>
    <property type="match status" value="1"/>
</dbReference>
<dbReference type="Gene3D" id="3.40.605.10">
    <property type="entry name" value="Aldehyde Dehydrogenase, Chain A, domain 1"/>
    <property type="match status" value="1"/>
</dbReference>
<dbReference type="InterPro" id="IPR016162">
    <property type="entry name" value="Ald_DH_N"/>
</dbReference>
<accession>A0ABU0W5F7</accession>
<dbReference type="InterPro" id="IPR051020">
    <property type="entry name" value="ALDH-related_metabolic_enz"/>
</dbReference>
<dbReference type="InterPro" id="IPR016161">
    <property type="entry name" value="Ald_DH/histidinol_DH"/>
</dbReference>
<comment type="caution">
    <text evidence="5">The sequence shown here is derived from an EMBL/GenBank/DDBJ whole genome shotgun (WGS) entry which is preliminary data.</text>
</comment>
<reference evidence="5 6" key="1">
    <citation type="submission" date="2023-08" db="EMBL/GenBank/DDBJ databases">
        <title>Whole-genome sequencing of halo(alkali)philic microorganisms from hypersaline lakes.</title>
        <authorList>
            <person name="Sorokin D.Y."/>
            <person name="Abbas B."/>
            <person name="Merkel A.Y."/>
        </authorList>
    </citation>
    <scope>NUCLEOTIDE SEQUENCE [LARGE SCALE GENOMIC DNA]</scope>
    <source>
        <strain evidence="5 6">AB-CW4</strain>
    </source>
</reference>
<dbReference type="Gene3D" id="3.40.309.10">
    <property type="entry name" value="Aldehyde Dehydrogenase, Chain A, domain 2"/>
    <property type="match status" value="1"/>
</dbReference>
<comment type="similarity">
    <text evidence="1">Belongs to the aldehyde dehydrogenase family.</text>
</comment>
<feature type="domain" description="Aldehyde dehydrogenase" evidence="4">
    <location>
        <begin position="10"/>
        <end position="463"/>
    </location>
</feature>
<proteinExistence type="inferred from homology"/>
<keyword evidence="2" id="KW-0560">Oxidoreductase</keyword>
<dbReference type="InterPro" id="IPR015590">
    <property type="entry name" value="Aldehyde_DH_dom"/>
</dbReference>
<dbReference type="RefSeq" id="WP_306727717.1">
    <property type="nucleotide sequence ID" value="NZ_JAVDDT010000002.1"/>
</dbReference>
<keyword evidence="6" id="KW-1185">Reference proteome</keyword>
<dbReference type="EMBL" id="JAVDDT010000002">
    <property type="protein sequence ID" value="MDQ2069231.1"/>
    <property type="molecule type" value="Genomic_DNA"/>
</dbReference>
<protein>
    <submittedName>
        <fullName evidence="5">Aldehyde dehydrogenase family protein</fullName>
    </submittedName>
</protein>
<organism evidence="5 6">
    <name type="scientific">Natronospira bacteriovora</name>
    <dbReference type="NCBI Taxonomy" id="3069753"/>
    <lineage>
        <taxon>Bacteria</taxon>
        <taxon>Pseudomonadati</taxon>
        <taxon>Pseudomonadota</taxon>
        <taxon>Gammaproteobacteria</taxon>
        <taxon>Natronospirales</taxon>
        <taxon>Natronospiraceae</taxon>
        <taxon>Natronospira</taxon>
    </lineage>
</organism>
<evidence type="ECO:0000256" key="2">
    <source>
        <dbReference type="ARBA" id="ARBA00023002"/>
    </source>
</evidence>
<dbReference type="SUPFAM" id="SSF53720">
    <property type="entry name" value="ALDH-like"/>
    <property type="match status" value="1"/>
</dbReference>
<feature type="region of interest" description="Disordered" evidence="3">
    <location>
        <begin position="1"/>
        <end position="21"/>
    </location>
</feature>
<dbReference type="Proteomes" id="UP001239019">
    <property type="component" value="Unassembled WGS sequence"/>
</dbReference>
<evidence type="ECO:0000256" key="1">
    <source>
        <dbReference type="ARBA" id="ARBA00009986"/>
    </source>
</evidence>